<evidence type="ECO:0000313" key="2">
    <source>
        <dbReference type="Proteomes" id="UP000230423"/>
    </source>
</evidence>
<dbReference type="EMBL" id="KZ344987">
    <property type="protein sequence ID" value="PIO77766.1"/>
    <property type="molecule type" value="Genomic_DNA"/>
</dbReference>
<organism evidence="1 2">
    <name type="scientific">Teladorsagia circumcincta</name>
    <name type="common">Brown stomach worm</name>
    <name type="synonym">Ostertagia circumcincta</name>
    <dbReference type="NCBI Taxonomy" id="45464"/>
    <lineage>
        <taxon>Eukaryota</taxon>
        <taxon>Metazoa</taxon>
        <taxon>Ecdysozoa</taxon>
        <taxon>Nematoda</taxon>
        <taxon>Chromadorea</taxon>
        <taxon>Rhabditida</taxon>
        <taxon>Rhabditina</taxon>
        <taxon>Rhabditomorpha</taxon>
        <taxon>Strongyloidea</taxon>
        <taxon>Trichostrongylidae</taxon>
        <taxon>Teladorsagia</taxon>
    </lineage>
</organism>
<gene>
    <name evidence="1" type="ORF">TELCIR_00107</name>
</gene>
<evidence type="ECO:0000313" key="1">
    <source>
        <dbReference type="EMBL" id="PIO77766.1"/>
    </source>
</evidence>
<dbReference type="InterPro" id="IPR021109">
    <property type="entry name" value="Peptidase_aspartic_dom_sf"/>
</dbReference>
<keyword evidence="2" id="KW-1185">Reference proteome</keyword>
<dbReference type="AlphaFoldDB" id="A0A2G9V5U3"/>
<protein>
    <recommendedName>
        <fullName evidence="3">Peptidase A2 domain-containing protein</fullName>
    </recommendedName>
</protein>
<evidence type="ECO:0008006" key="3">
    <source>
        <dbReference type="Google" id="ProtNLM"/>
    </source>
</evidence>
<dbReference type="Proteomes" id="UP000230423">
    <property type="component" value="Unassembled WGS sequence"/>
</dbReference>
<accession>A0A2G9V5U3</accession>
<reference evidence="1 2" key="1">
    <citation type="submission" date="2015-09" db="EMBL/GenBank/DDBJ databases">
        <title>Draft genome of the parasitic nematode Teladorsagia circumcincta isolate WARC Sus (inbred).</title>
        <authorList>
            <person name="Mitreva M."/>
        </authorList>
    </citation>
    <scope>NUCLEOTIDE SEQUENCE [LARGE SCALE GENOMIC DNA]</scope>
    <source>
        <strain evidence="1 2">S</strain>
    </source>
</reference>
<dbReference type="SUPFAM" id="SSF50630">
    <property type="entry name" value="Acid proteases"/>
    <property type="match status" value="1"/>
</dbReference>
<sequence>MRHDTGADVALLSHADWIVIGRPTLHSPRITEWFAINEPINVQGRYECNSVIDGEHGRGTCYVADTPSLSGLGWITQHEPLLYRIVYSKYRRSHCRTRWNCSLPRRHTGHWQTID</sequence>
<name>A0A2G9V5U3_TELCI</name>
<proteinExistence type="predicted"/>